<keyword evidence="16" id="KW-1185">Reference proteome</keyword>
<evidence type="ECO:0000256" key="11">
    <source>
        <dbReference type="ARBA" id="ARBA00023242"/>
    </source>
</evidence>
<keyword evidence="11" id="KW-0539">Nucleus</keyword>
<feature type="domain" description="Topoisomerase 6 subunit A/Spo11 TOPRIM" evidence="14">
    <location>
        <begin position="188"/>
        <end position="328"/>
    </location>
</feature>
<dbReference type="Proteomes" id="UP000762676">
    <property type="component" value="Unassembled WGS sequence"/>
</dbReference>
<comment type="caution">
    <text evidence="15">The sequence shown here is derived from an EMBL/GenBank/DDBJ whole genome shotgun (WGS) entry which is preliminary data.</text>
</comment>
<dbReference type="PANTHER" id="PTHR10848">
    <property type="entry name" value="MEIOTIC RECOMBINATION PROTEIN SPO11"/>
    <property type="match status" value="1"/>
</dbReference>
<dbReference type="InterPro" id="IPR002815">
    <property type="entry name" value="Spo11/TopoVI_A"/>
</dbReference>
<evidence type="ECO:0000256" key="7">
    <source>
        <dbReference type="ARBA" id="ARBA00022842"/>
    </source>
</evidence>
<dbReference type="PRINTS" id="PR01550">
    <property type="entry name" value="TOP6AFAMILY"/>
</dbReference>
<comment type="catalytic activity">
    <reaction evidence="1 12">
        <text>ATP-dependent breakage, passage and rejoining of double-stranded DNA.</text>
        <dbReference type="EC" id="5.6.2.2"/>
    </reaction>
</comment>
<dbReference type="Gene3D" id="3.40.1360.10">
    <property type="match status" value="1"/>
</dbReference>
<evidence type="ECO:0000256" key="10">
    <source>
        <dbReference type="ARBA" id="ARBA00023235"/>
    </source>
</evidence>
<evidence type="ECO:0000313" key="15">
    <source>
        <dbReference type="EMBL" id="GFR88742.1"/>
    </source>
</evidence>
<keyword evidence="10 12" id="KW-0413">Isomerase</keyword>
<evidence type="ECO:0000256" key="6">
    <source>
        <dbReference type="ARBA" id="ARBA00022723"/>
    </source>
</evidence>
<proteinExistence type="inferred from homology"/>
<dbReference type="InterPro" id="IPR034136">
    <property type="entry name" value="TOPRIM_Topo6A/Spo11"/>
</dbReference>
<feature type="domain" description="Spo11/DNA topoisomerase VI subunit A N-terminal" evidence="13">
    <location>
        <begin position="78"/>
        <end position="139"/>
    </location>
</feature>
<sequence>MAFQHPASTVVSRDEILKRIEAVCLSVVKSICQGTLPELSFSRHSAWNELKFDSIVSLNPNSPQILTKVRSDRKSSRKKFATMMRILQLIYRLIQENRFCTKRDIFYQYPDLYKYQSSIDRIVNDVACMLKVPRWDLHILATSKGLVGGDIQFTNEEGSYFDCSCSTAGIQIPAHSKDMQNISTSAKFVLVVEKDATFQKLMGEQFCQKMKPAILITGKGFPDNGTLLLLRQLWTIYHLPIFVLVDADPHGIEIMAVYKFGSMNLAYENQHLATPAIHWLGILPEDIYRLHIPQTALIPLDSKDVQKCQVLKARPYCRKEEVITTQVSFFFIRVRLI</sequence>
<evidence type="ECO:0000256" key="9">
    <source>
        <dbReference type="ARBA" id="ARBA00023125"/>
    </source>
</evidence>
<dbReference type="GO" id="GO:0000706">
    <property type="term" value="P:meiotic DNA double-strand break processing"/>
    <property type="evidence" value="ECO:0007669"/>
    <property type="project" value="TreeGrafter"/>
</dbReference>
<dbReference type="GO" id="GO:0005524">
    <property type="term" value="F:ATP binding"/>
    <property type="evidence" value="ECO:0007669"/>
    <property type="project" value="InterPro"/>
</dbReference>
<dbReference type="InterPro" id="IPR013049">
    <property type="entry name" value="Spo11/TopoVI_A_N"/>
</dbReference>
<dbReference type="GO" id="GO:0000228">
    <property type="term" value="C:nuclear chromosome"/>
    <property type="evidence" value="ECO:0007669"/>
    <property type="project" value="TreeGrafter"/>
</dbReference>
<evidence type="ECO:0000313" key="16">
    <source>
        <dbReference type="Proteomes" id="UP000762676"/>
    </source>
</evidence>
<dbReference type="EMBL" id="BMAT01001593">
    <property type="protein sequence ID" value="GFR88742.1"/>
    <property type="molecule type" value="Genomic_DNA"/>
</dbReference>
<evidence type="ECO:0000256" key="5">
    <source>
        <dbReference type="ARBA" id="ARBA00012895"/>
    </source>
</evidence>
<reference evidence="15 16" key="1">
    <citation type="journal article" date="2021" name="Elife">
        <title>Chloroplast acquisition without the gene transfer in kleptoplastic sea slugs, Plakobranchus ocellatus.</title>
        <authorList>
            <person name="Maeda T."/>
            <person name="Takahashi S."/>
            <person name="Yoshida T."/>
            <person name="Shimamura S."/>
            <person name="Takaki Y."/>
            <person name="Nagai Y."/>
            <person name="Toyoda A."/>
            <person name="Suzuki Y."/>
            <person name="Arimoto A."/>
            <person name="Ishii H."/>
            <person name="Satoh N."/>
            <person name="Nishiyama T."/>
            <person name="Hasebe M."/>
            <person name="Maruyama T."/>
            <person name="Minagawa J."/>
            <person name="Obokata J."/>
            <person name="Shigenobu S."/>
        </authorList>
    </citation>
    <scope>NUCLEOTIDE SEQUENCE [LARGE SCALE GENOMIC DNA]</scope>
</reference>
<comment type="subcellular location">
    <subcellularLocation>
        <location evidence="3">Nucleus</location>
    </subcellularLocation>
</comment>
<keyword evidence="8 12" id="KW-0799">Topoisomerase</keyword>
<feature type="active site" description="O-(5'-phospho-DNA)-tyrosine intermediate" evidence="12">
    <location>
        <position position="107"/>
    </location>
</feature>
<organism evidence="15 16">
    <name type="scientific">Elysia marginata</name>
    <dbReference type="NCBI Taxonomy" id="1093978"/>
    <lineage>
        <taxon>Eukaryota</taxon>
        <taxon>Metazoa</taxon>
        <taxon>Spiralia</taxon>
        <taxon>Lophotrochozoa</taxon>
        <taxon>Mollusca</taxon>
        <taxon>Gastropoda</taxon>
        <taxon>Heterobranchia</taxon>
        <taxon>Euthyneura</taxon>
        <taxon>Panpulmonata</taxon>
        <taxon>Sacoglossa</taxon>
        <taxon>Placobranchoidea</taxon>
        <taxon>Plakobranchidae</taxon>
        <taxon>Elysia</taxon>
    </lineage>
</organism>
<keyword evidence="9 12" id="KW-0238">DNA-binding</keyword>
<dbReference type="PRINTS" id="PR01551">
    <property type="entry name" value="SPO11HOMOLOG"/>
</dbReference>
<keyword evidence="6" id="KW-0479">Metal-binding</keyword>
<dbReference type="Pfam" id="PF21180">
    <property type="entry name" value="TOP6A-Spo11_Toprim"/>
    <property type="match status" value="1"/>
</dbReference>
<dbReference type="AlphaFoldDB" id="A0AAV4GTS2"/>
<dbReference type="PROSITE" id="PS52041">
    <property type="entry name" value="TOPO_IIB"/>
    <property type="match status" value="1"/>
</dbReference>
<evidence type="ECO:0000256" key="12">
    <source>
        <dbReference type="PROSITE-ProRule" id="PRU01385"/>
    </source>
</evidence>
<comment type="cofactor">
    <cofactor evidence="2">
        <name>Mg(2+)</name>
        <dbReference type="ChEBI" id="CHEBI:18420"/>
    </cofactor>
</comment>
<dbReference type="GO" id="GO:0042138">
    <property type="term" value="P:meiotic DNA double-strand break formation"/>
    <property type="evidence" value="ECO:0007669"/>
    <property type="project" value="InterPro"/>
</dbReference>
<dbReference type="GO" id="GO:0003918">
    <property type="term" value="F:DNA topoisomerase type II (double strand cut, ATP-hydrolyzing) activity"/>
    <property type="evidence" value="ECO:0007669"/>
    <property type="project" value="UniProtKB-UniRule"/>
</dbReference>
<dbReference type="InterPro" id="IPR036078">
    <property type="entry name" value="Spo11/TopoVI_A_sf"/>
</dbReference>
<evidence type="ECO:0000259" key="13">
    <source>
        <dbReference type="Pfam" id="PF04406"/>
    </source>
</evidence>
<evidence type="ECO:0000256" key="8">
    <source>
        <dbReference type="ARBA" id="ARBA00023029"/>
    </source>
</evidence>
<protein>
    <recommendedName>
        <fullName evidence="5">DNA topoisomerase (ATP-hydrolyzing)</fullName>
        <ecNumber evidence="5">5.6.2.2</ecNumber>
    </recommendedName>
</protein>
<keyword evidence="7" id="KW-0460">Magnesium</keyword>
<dbReference type="Pfam" id="PF04406">
    <property type="entry name" value="TP6A_N"/>
    <property type="match status" value="1"/>
</dbReference>
<evidence type="ECO:0000259" key="14">
    <source>
        <dbReference type="Pfam" id="PF21180"/>
    </source>
</evidence>
<accession>A0AAV4GTS2</accession>
<evidence type="ECO:0000256" key="2">
    <source>
        <dbReference type="ARBA" id="ARBA00001946"/>
    </source>
</evidence>
<dbReference type="InterPro" id="IPR013048">
    <property type="entry name" value="Meiotic_Spo11"/>
</dbReference>
<gene>
    <name evidence="15" type="ORF">ElyMa_000776900</name>
</gene>
<dbReference type="PANTHER" id="PTHR10848:SF0">
    <property type="entry name" value="MEIOTIC RECOMBINATION PROTEIN SPO11"/>
    <property type="match status" value="1"/>
</dbReference>
<dbReference type="GO" id="GO:0007131">
    <property type="term" value="P:reciprocal meiotic recombination"/>
    <property type="evidence" value="ECO:0007669"/>
    <property type="project" value="TreeGrafter"/>
</dbReference>
<name>A0AAV4GTS2_9GAST</name>
<comment type="similarity">
    <text evidence="4 12">Belongs to the TOP6A family.</text>
</comment>
<dbReference type="CDD" id="cd00223">
    <property type="entry name" value="TOPRIM_TopoIIB_SPO"/>
    <property type="match status" value="1"/>
</dbReference>
<evidence type="ECO:0000256" key="4">
    <source>
        <dbReference type="ARBA" id="ARBA00006559"/>
    </source>
</evidence>
<dbReference type="GO" id="GO:0046872">
    <property type="term" value="F:metal ion binding"/>
    <property type="evidence" value="ECO:0007669"/>
    <property type="project" value="UniProtKB-KW"/>
</dbReference>
<evidence type="ECO:0000256" key="3">
    <source>
        <dbReference type="ARBA" id="ARBA00004123"/>
    </source>
</evidence>
<dbReference type="EC" id="5.6.2.2" evidence="5"/>
<dbReference type="SUPFAM" id="SSF56726">
    <property type="entry name" value="DNA topoisomerase IV, alpha subunit"/>
    <property type="match status" value="1"/>
</dbReference>
<dbReference type="Gene3D" id="1.10.10.10">
    <property type="entry name" value="Winged helix-like DNA-binding domain superfamily/Winged helix DNA-binding domain"/>
    <property type="match status" value="1"/>
</dbReference>
<dbReference type="InterPro" id="IPR036388">
    <property type="entry name" value="WH-like_DNA-bd_sf"/>
</dbReference>
<dbReference type="GO" id="GO:0003677">
    <property type="term" value="F:DNA binding"/>
    <property type="evidence" value="ECO:0007669"/>
    <property type="project" value="UniProtKB-UniRule"/>
</dbReference>
<evidence type="ECO:0000256" key="1">
    <source>
        <dbReference type="ARBA" id="ARBA00000185"/>
    </source>
</evidence>